<evidence type="ECO:0000313" key="1">
    <source>
        <dbReference type="EMBL" id="MPY67494.1"/>
    </source>
</evidence>
<evidence type="ECO:0000313" key="2">
    <source>
        <dbReference type="Proteomes" id="UP000484842"/>
    </source>
</evidence>
<sequence length="267" mass="29168">MSVLLAPVAAAESSEGFGLSYAPAEWPALLRIAEQLPAFAGLTFRDGLVPALTDVTQAERVRARLKTDPYWRKYSVDLAEAVKAQYSLADLVRAAQAVKRVRPQTTVRVDTALNRVVVNTSVTETARLARAVGVPDLVISRHERPQFRAEVTAKTLTPAGITALKTTPFGENRLNVTLTNPLNRPALLAHGCGGSLPVRVLTLRGERLPDAEQPIICTDVLLRTVFQPGESRTFPSFSLSELSRLKPGPYLWQVAETGERVPWTLLP</sequence>
<gene>
    <name evidence="1" type="ORF">F8S09_12500</name>
</gene>
<accession>A0A7X1TSI7</accession>
<protein>
    <submittedName>
        <fullName evidence="1">Uncharacterized protein</fullName>
    </submittedName>
</protein>
<dbReference type="EMBL" id="WBSL01000006">
    <property type="protein sequence ID" value="MPY67494.1"/>
    <property type="molecule type" value="Genomic_DNA"/>
</dbReference>
<proteinExistence type="predicted"/>
<keyword evidence="2" id="KW-1185">Reference proteome</keyword>
<comment type="caution">
    <text evidence="1">The sequence shown here is derived from an EMBL/GenBank/DDBJ whole genome shotgun (WGS) entry which is preliminary data.</text>
</comment>
<reference evidence="1 2" key="1">
    <citation type="submission" date="2019-10" db="EMBL/GenBank/DDBJ databases">
        <title>Deinococcus sp. isolated from soil.</title>
        <authorList>
            <person name="Li Y."/>
            <person name="Wang J."/>
        </authorList>
    </citation>
    <scope>NUCLEOTIDE SEQUENCE [LARGE SCALE GENOMIC DNA]</scope>
    <source>
        <strain evidence="1 2">SDU3-2</strain>
    </source>
</reference>
<dbReference type="Proteomes" id="UP000484842">
    <property type="component" value="Unassembled WGS sequence"/>
</dbReference>
<organism evidence="1 2">
    <name type="scientific">Deinococcus terrestris</name>
    <dbReference type="NCBI Taxonomy" id="2651870"/>
    <lineage>
        <taxon>Bacteria</taxon>
        <taxon>Thermotogati</taxon>
        <taxon>Deinococcota</taxon>
        <taxon>Deinococci</taxon>
        <taxon>Deinococcales</taxon>
        <taxon>Deinococcaceae</taxon>
        <taxon>Deinococcus</taxon>
    </lineage>
</organism>
<name>A0A7X1TSI7_9DEIO</name>
<dbReference type="AlphaFoldDB" id="A0A7X1TSI7"/>
<dbReference type="RefSeq" id="WP_152871826.1">
    <property type="nucleotide sequence ID" value="NZ_WBSL01000006.1"/>
</dbReference>